<keyword evidence="1" id="KW-0175">Coiled coil</keyword>
<name>A0A9X0MJT4_BACCE</name>
<feature type="coiled-coil region" evidence="1">
    <location>
        <begin position="353"/>
        <end position="401"/>
    </location>
</feature>
<sequence>MTNTDLRVIIRNKNGDKEIDVNEILVVYTVASIAVHKELEEELASLYKENQQDCMIAYKNSRFYENPLFSTYTAIEEKKMREVLALYAWYEEKGEGDAFLRKFIKKGYKRLSDYVERNPTFNINHFVDFYRGRSDSYLSESKLLLVISCVMYLYEKKQINWRSIEIQEHFRNVVVNINSIAVTDKEMLEGRAKNQIPALSKFQEVTGCKFGKVENIDDMIVKMEDKLLKELNKEKPIKRMAPNELFNELYKRGMYKYIKPLSGVLRLQNLNDMNFYATTEITREEYIDIYQMFSASKDRGRLTDEDFTFYLSASLLICMMAKQYKELRDEYLNKDDSALYQAIEKEKLANEKVIELTKKEKEFESREKELNDKISEQEAYIKELERKLKEKEETVKEDEMLRKEVISLREYVFKEQEQIEQEDMVEEDYSAQLENAKIAIVGGHQNWHQRIKQVYPGIRTILPDEKGIDLSFLSNMDIVCFETSHSNHAIYRKALSNVKDKDVHIHYFNGQRNINALGLELSKLV</sequence>
<evidence type="ECO:0000313" key="3">
    <source>
        <dbReference type="Proteomes" id="UP000075476"/>
    </source>
</evidence>
<dbReference type="AlphaFoldDB" id="A0A9X0MJT4"/>
<proteinExistence type="predicted"/>
<gene>
    <name evidence="2" type="ORF">AT268_31890</name>
</gene>
<reference evidence="2 3" key="1">
    <citation type="submission" date="2015-12" db="EMBL/GenBank/DDBJ databases">
        <title>Bacillus cereus Group isolate.</title>
        <authorList>
            <person name="Kovac J."/>
        </authorList>
    </citation>
    <scope>NUCLEOTIDE SEQUENCE [LARGE SCALE GENOMIC DNA]</scope>
    <source>
        <strain evidence="2 3">FSL K6-0073</strain>
    </source>
</reference>
<accession>A0A9X0MJT4</accession>
<dbReference type="Proteomes" id="UP000075476">
    <property type="component" value="Unassembled WGS sequence"/>
</dbReference>
<comment type="caution">
    <text evidence="2">The sequence shown here is derived from an EMBL/GenBank/DDBJ whole genome shotgun (WGS) entry which is preliminary data.</text>
</comment>
<organism evidence="2 3">
    <name type="scientific">Bacillus cereus</name>
    <dbReference type="NCBI Taxonomy" id="1396"/>
    <lineage>
        <taxon>Bacteria</taxon>
        <taxon>Bacillati</taxon>
        <taxon>Bacillota</taxon>
        <taxon>Bacilli</taxon>
        <taxon>Bacillales</taxon>
        <taxon>Bacillaceae</taxon>
        <taxon>Bacillus</taxon>
        <taxon>Bacillus cereus group</taxon>
    </lineage>
</organism>
<dbReference type="RefSeq" id="WP_061662445.1">
    <property type="nucleotide sequence ID" value="NZ_LOMO01000001.1"/>
</dbReference>
<dbReference type="EMBL" id="LOMO01000001">
    <property type="protein sequence ID" value="KXY51106.1"/>
    <property type="molecule type" value="Genomic_DNA"/>
</dbReference>
<evidence type="ECO:0000313" key="2">
    <source>
        <dbReference type="EMBL" id="KXY51106.1"/>
    </source>
</evidence>
<evidence type="ECO:0008006" key="4">
    <source>
        <dbReference type="Google" id="ProtNLM"/>
    </source>
</evidence>
<protein>
    <recommendedName>
        <fullName evidence="4">DUF2325 domain-containing protein</fullName>
    </recommendedName>
</protein>
<evidence type="ECO:0000256" key="1">
    <source>
        <dbReference type="SAM" id="Coils"/>
    </source>
</evidence>